<dbReference type="GO" id="GO:0071424">
    <property type="term" value="F:rRNA (cytosine-N4-)-methyltransferase activity"/>
    <property type="evidence" value="ECO:0007669"/>
    <property type="project" value="TreeGrafter"/>
</dbReference>
<dbReference type="HAMAP" id="MF_01007">
    <property type="entry name" value="16SrRNA_methyltr_H"/>
    <property type="match status" value="1"/>
</dbReference>
<dbReference type="SUPFAM" id="SSF81799">
    <property type="entry name" value="Putative methyltransferase TM0872, insert domain"/>
    <property type="match status" value="1"/>
</dbReference>
<dbReference type="Pfam" id="PF01795">
    <property type="entry name" value="Methyltransf_5"/>
    <property type="match status" value="1"/>
</dbReference>
<proteinExistence type="inferred from homology"/>
<comment type="similarity">
    <text evidence="1">Belongs to the methyltransferase superfamily. RsmH family.</text>
</comment>
<dbReference type="NCBIfam" id="TIGR00006">
    <property type="entry name" value="16S rRNA (cytosine(1402)-N(4))-methyltransferase RsmH"/>
    <property type="match status" value="1"/>
</dbReference>
<dbReference type="PANTHER" id="PTHR11265:SF0">
    <property type="entry name" value="12S RRNA N4-METHYLCYTIDINE METHYLTRANSFERASE"/>
    <property type="match status" value="1"/>
</dbReference>
<evidence type="ECO:0000256" key="1">
    <source>
        <dbReference type="ARBA" id="ARBA00010396"/>
    </source>
</evidence>
<evidence type="ECO:0000256" key="4">
    <source>
        <dbReference type="ARBA" id="ARBA00022691"/>
    </source>
</evidence>
<evidence type="ECO:0000256" key="3">
    <source>
        <dbReference type="ARBA" id="ARBA00022679"/>
    </source>
</evidence>
<dbReference type="SUPFAM" id="SSF53335">
    <property type="entry name" value="S-adenosyl-L-methionine-dependent methyltransferases"/>
    <property type="match status" value="1"/>
</dbReference>
<dbReference type="Gene3D" id="1.10.150.170">
    <property type="entry name" value="Putative methyltransferase TM0872, insert domain"/>
    <property type="match status" value="1"/>
</dbReference>
<keyword evidence="3" id="KW-0808">Transferase</keyword>
<accession>A0A6J6DAC7</accession>
<organism evidence="5">
    <name type="scientific">freshwater metagenome</name>
    <dbReference type="NCBI Taxonomy" id="449393"/>
    <lineage>
        <taxon>unclassified sequences</taxon>
        <taxon>metagenomes</taxon>
        <taxon>ecological metagenomes</taxon>
    </lineage>
</organism>
<dbReference type="AlphaFoldDB" id="A0A6J6DAC7"/>
<evidence type="ECO:0000256" key="2">
    <source>
        <dbReference type="ARBA" id="ARBA00022603"/>
    </source>
</evidence>
<gene>
    <name evidence="5" type="ORF">UFOPK1684_00024</name>
</gene>
<evidence type="ECO:0000313" key="5">
    <source>
        <dbReference type="EMBL" id="CAB4560256.1"/>
    </source>
</evidence>
<name>A0A6J6DAC7_9ZZZZ</name>
<dbReference type="PANTHER" id="PTHR11265">
    <property type="entry name" value="S-ADENOSYL-METHYLTRANSFERASE MRAW"/>
    <property type="match status" value="1"/>
</dbReference>
<dbReference type="GO" id="GO:0070475">
    <property type="term" value="P:rRNA base methylation"/>
    <property type="evidence" value="ECO:0007669"/>
    <property type="project" value="TreeGrafter"/>
</dbReference>
<protein>
    <submittedName>
        <fullName evidence="5">Unannotated protein</fullName>
    </submittedName>
</protein>
<dbReference type="InterPro" id="IPR002903">
    <property type="entry name" value="RsmH"/>
</dbReference>
<dbReference type="InterPro" id="IPR029063">
    <property type="entry name" value="SAM-dependent_MTases_sf"/>
</dbReference>
<dbReference type="Gene3D" id="3.40.50.150">
    <property type="entry name" value="Vaccinia Virus protein VP39"/>
    <property type="match status" value="1"/>
</dbReference>
<keyword evidence="4" id="KW-0949">S-adenosyl-L-methionine</keyword>
<dbReference type="InterPro" id="IPR023397">
    <property type="entry name" value="SAM-dep_MeTrfase_MraW_recog"/>
</dbReference>
<reference evidence="5" key="1">
    <citation type="submission" date="2020-05" db="EMBL/GenBank/DDBJ databases">
        <authorList>
            <person name="Chiriac C."/>
            <person name="Salcher M."/>
            <person name="Ghai R."/>
            <person name="Kavagutti S V."/>
        </authorList>
    </citation>
    <scope>NUCLEOTIDE SEQUENCE</scope>
</reference>
<dbReference type="EMBL" id="CAEZTM010000001">
    <property type="protein sequence ID" value="CAB4560256.1"/>
    <property type="molecule type" value="Genomic_DNA"/>
</dbReference>
<keyword evidence="2" id="KW-0489">Methyltransferase</keyword>
<sequence>MIATYHHIPVLRERARELLAPALGGASPLLVDATLGLGGHTESFLEALPRLRVLGVDRDQEALEYSRTRLAPYASRVSFAKARYDELGRVLDELCPGQEPDAFLFDLGVSSLHLDKPERGFSYSVDAPLDMRMDTSDELSAADLLSQYDKRQLAGIFRRYGDEKLADRYAAAIIDARAIEPLLRTSQLVDVLQRATPYALKDKGHPAKRVFQALRIEVNRELDSWAAALPQALDRLAVGGHIVVMSYQSGEDRLTKQELRRRCHTTAPLGLPRELPEHRAEFTELVRGAEMATPEEIITNPRSASVRLRAAEKLRKVTR</sequence>
<dbReference type="PIRSF" id="PIRSF004486">
    <property type="entry name" value="MraW"/>
    <property type="match status" value="1"/>
</dbReference>
<dbReference type="GO" id="GO:0005737">
    <property type="term" value="C:cytoplasm"/>
    <property type="evidence" value="ECO:0007669"/>
    <property type="project" value="TreeGrafter"/>
</dbReference>